<feature type="region of interest" description="Disordered" evidence="1">
    <location>
        <begin position="29"/>
        <end position="55"/>
    </location>
</feature>
<keyword evidence="3" id="KW-1185">Reference proteome</keyword>
<organism evidence="2 3">
    <name type="scientific">Tanacetum coccineum</name>
    <dbReference type="NCBI Taxonomy" id="301880"/>
    <lineage>
        <taxon>Eukaryota</taxon>
        <taxon>Viridiplantae</taxon>
        <taxon>Streptophyta</taxon>
        <taxon>Embryophyta</taxon>
        <taxon>Tracheophyta</taxon>
        <taxon>Spermatophyta</taxon>
        <taxon>Magnoliopsida</taxon>
        <taxon>eudicotyledons</taxon>
        <taxon>Gunneridae</taxon>
        <taxon>Pentapetalae</taxon>
        <taxon>asterids</taxon>
        <taxon>campanulids</taxon>
        <taxon>Asterales</taxon>
        <taxon>Asteraceae</taxon>
        <taxon>Asteroideae</taxon>
        <taxon>Anthemideae</taxon>
        <taxon>Anthemidinae</taxon>
        <taxon>Tanacetum</taxon>
    </lineage>
</organism>
<evidence type="ECO:0000256" key="1">
    <source>
        <dbReference type="SAM" id="MobiDB-lite"/>
    </source>
</evidence>
<accession>A0ABQ5FYG7</accession>
<dbReference type="EMBL" id="BQNB010017895">
    <property type="protein sequence ID" value="GJT68401.1"/>
    <property type="molecule type" value="Genomic_DNA"/>
</dbReference>
<dbReference type="Proteomes" id="UP001151760">
    <property type="component" value="Unassembled WGS sequence"/>
</dbReference>
<evidence type="ECO:0000313" key="3">
    <source>
        <dbReference type="Proteomes" id="UP001151760"/>
    </source>
</evidence>
<reference evidence="2" key="2">
    <citation type="submission" date="2022-01" db="EMBL/GenBank/DDBJ databases">
        <authorList>
            <person name="Yamashiro T."/>
            <person name="Shiraishi A."/>
            <person name="Satake H."/>
            <person name="Nakayama K."/>
        </authorList>
    </citation>
    <scope>NUCLEOTIDE SEQUENCE</scope>
</reference>
<evidence type="ECO:0000313" key="2">
    <source>
        <dbReference type="EMBL" id="GJT68401.1"/>
    </source>
</evidence>
<protein>
    <submittedName>
        <fullName evidence="2">Uncharacterized protein</fullName>
    </submittedName>
</protein>
<comment type="caution">
    <text evidence="2">The sequence shown here is derived from an EMBL/GenBank/DDBJ whole genome shotgun (WGS) entry which is preliminary data.</text>
</comment>
<gene>
    <name evidence="2" type="ORF">Tco_1019881</name>
</gene>
<proteinExistence type="predicted"/>
<name>A0ABQ5FYG7_9ASTR</name>
<sequence length="68" mass="8002">MRFSNSSSLRTTSEDQYLSRYLEVAEREEHVVEETREAEDVDESDKSDFDLDEIPPVELEVDMNDFLL</sequence>
<reference evidence="2" key="1">
    <citation type="journal article" date="2022" name="Int. J. Mol. Sci.">
        <title>Draft Genome of Tanacetum Coccineum: Genomic Comparison of Closely Related Tanacetum-Family Plants.</title>
        <authorList>
            <person name="Yamashiro T."/>
            <person name="Shiraishi A."/>
            <person name="Nakayama K."/>
            <person name="Satake H."/>
        </authorList>
    </citation>
    <scope>NUCLEOTIDE SEQUENCE</scope>
</reference>